<dbReference type="GO" id="GO:0030288">
    <property type="term" value="C:outer membrane-bounded periplasmic space"/>
    <property type="evidence" value="ECO:0007669"/>
    <property type="project" value="TreeGrafter"/>
</dbReference>
<dbReference type="PATRIC" id="fig|1365964.3.peg.1296"/>
<protein>
    <submittedName>
        <fullName evidence="2">5'-nucleotidase</fullName>
    </submittedName>
</protein>
<feature type="domain" description="5'-Nucleotidase C-terminal" evidence="1">
    <location>
        <begin position="418"/>
        <end position="607"/>
    </location>
</feature>
<gene>
    <name evidence="2" type="ORF">BBM1114_06425</name>
</gene>
<dbReference type="GO" id="GO:0009166">
    <property type="term" value="P:nucleotide catabolic process"/>
    <property type="evidence" value="ECO:0007669"/>
    <property type="project" value="InterPro"/>
</dbReference>
<dbReference type="SUPFAM" id="SSF56300">
    <property type="entry name" value="Metallo-dependent phosphatases"/>
    <property type="match status" value="1"/>
</dbReference>
<comment type="caution">
    <text evidence="2">The sequence shown here is derived from an EMBL/GenBank/DDBJ whole genome shotgun (WGS) entry which is preliminary data.</text>
</comment>
<dbReference type="GO" id="GO:0008768">
    <property type="term" value="F:UDP-sugar diphosphatase activity"/>
    <property type="evidence" value="ECO:0007669"/>
    <property type="project" value="TreeGrafter"/>
</dbReference>
<dbReference type="PANTHER" id="PTHR11575">
    <property type="entry name" value="5'-NUCLEOTIDASE-RELATED"/>
    <property type="match status" value="1"/>
</dbReference>
<evidence type="ECO:0000313" key="3">
    <source>
        <dbReference type="Proteomes" id="UP000036802"/>
    </source>
</evidence>
<dbReference type="Gene3D" id="3.90.780.10">
    <property type="entry name" value="5'-Nucleotidase, C-terminal domain"/>
    <property type="match status" value="1"/>
</dbReference>
<evidence type="ECO:0000313" key="2">
    <source>
        <dbReference type="EMBL" id="KOA65171.1"/>
    </source>
</evidence>
<dbReference type="Pfam" id="PF02872">
    <property type="entry name" value="5_nucleotid_C"/>
    <property type="match status" value="1"/>
</dbReference>
<organism evidence="2 3">
    <name type="scientific">Bifidobacterium breve MCC 1114</name>
    <dbReference type="NCBI Taxonomy" id="1365964"/>
    <lineage>
        <taxon>Bacteria</taxon>
        <taxon>Bacillati</taxon>
        <taxon>Actinomycetota</taxon>
        <taxon>Actinomycetes</taxon>
        <taxon>Bifidobacteriales</taxon>
        <taxon>Bifidobacteriaceae</taxon>
        <taxon>Bifidobacterium</taxon>
    </lineage>
</organism>
<reference evidence="2 3" key="1">
    <citation type="journal article" date="2015" name="Int J Genomics">
        <title>Comparative Genomics Revealed Genetic Diversity and Species/Strain-Level Differences in Carbohydrate Metabolism of Three Probiotic Bifidobacterial Species.</title>
        <authorList>
            <person name="Odamaki T."/>
            <person name="Horigome A."/>
            <person name="Sugahara H."/>
            <person name="Hashikura N."/>
            <person name="Minami J."/>
            <person name="Xiao J.Z."/>
            <person name="Abe F."/>
        </authorList>
    </citation>
    <scope>NUCLEOTIDE SEQUENCE [LARGE SCALE GENOMIC DNA]</scope>
    <source>
        <strain evidence="2 3">MCC 1114</strain>
    </source>
</reference>
<evidence type="ECO:0000259" key="1">
    <source>
        <dbReference type="Pfam" id="PF02872"/>
    </source>
</evidence>
<name>A0A0L7CZX2_BIFBR</name>
<dbReference type="EMBL" id="AVQC01000010">
    <property type="protein sequence ID" value="KOA65171.1"/>
    <property type="molecule type" value="Genomic_DNA"/>
</dbReference>
<sequence>MAAICAAELGEWHRRTNEDGPIRPDAVGGNNREFICRPNAKPMRFNLRVYRESVNRDTNRRRFTAGRHRRTMGVIVALIMMTALVAPRASAGVTGTVPFSGEDPATGTRTVTIADITDFHGHIEHGADVAAAFTLADSHNPDNMVPVSTGDLVGGSPYESAVRQDKPTLDMAKVWGLTVSAVGNHEFDRSVADFNNRVAAPANGIDWLCANVSSANKSATGKLSHVKDYTIRTVNGKRIGFVGALTDALGSVATPQITEDADLSERAVDALNRVAGELKRSGKVDAVVALLHADASAATGLGRDVDLAYTGHTHAVKQGVTDGGAPIYEAGSFGQNMAVQDLIITGHGRHAKVQVADVNLGNGTEATAVPGVLNVEGLDAHPRQAAWMSAGVVSNGSVARSRQLDTKANYAARAGNAVIGTLAPGTNFDKRTSVGHEGSVGMLVTDANRESIMRNVYAGTRLPVVGFSNDGSLRTKQLDMDEDGKVTIREVDSLMALQFHAAHETLTGLGLKAVLAQQFHRNDDGELEHRWLGISSNVRYRYVQCGDGGATYTLGDSDGNGNQHTGVKATVGIVDLTIDGRPITDDDLVIIASNSYLLQGGDNYSAFRAGSNYGELEMSYTQPLHEYLAAHPKLSAAVPETGTRA</sequence>
<accession>A0A0L7CZX2</accession>
<proteinExistence type="predicted"/>
<dbReference type="PROSITE" id="PS00018">
    <property type="entry name" value="EF_HAND_1"/>
    <property type="match status" value="1"/>
</dbReference>
<dbReference type="InterPro" id="IPR006179">
    <property type="entry name" value="5_nucleotidase/apyrase"/>
</dbReference>
<dbReference type="PANTHER" id="PTHR11575:SF24">
    <property type="entry name" value="5'-NUCLEOTIDASE"/>
    <property type="match status" value="1"/>
</dbReference>
<dbReference type="AlphaFoldDB" id="A0A0L7CZX2"/>
<dbReference type="InterPro" id="IPR018247">
    <property type="entry name" value="EF_Hand_1_Ca_BS"/>
</dbReference>
<dbReference type="InterPro" id="IPR029052">
    <property type="entry name" value="Metallo-depent_PP-like"/>
</dbReference>
<dbReference type="GO" id="GO:0008253">
    <property type="term" value="F:5'-nucleotidase activity"/>
    <property type="evidence" value="ECO:0007669"/>
    <property type="project" value="TreeGrafter"/>
</dbReference>
<dbReference type="InterPro" id="IPR008334">
    <property type="entry name" value="5'-Nucleotdase_C"/>
</dbReference>
<dbReference type="Proteomes" id="UP000036802">
    <property type="component" value="Unassembled WGS sequence"/>
</dbReference>
<dbReference type="SUPFAM" id="SSF55816">
    <property type="entry name" value="5'-nucleotidase (syn. UDP-sugar hydrolase), C-terminal domain"/>
    <property type="match status" value="1"/>
</dbReference>
<dbReference type="Gene3D" id="3.60.21.10">
    <property type="match status" value="1"/>
</dbReference>
<dbReference type="InterPro" id="IPR036907">
    <property type="entry name" value="5'-Nucleotdase_C_sf"/>
</dbReference>